<feature type="binding site" evidence="4">
    <location>
        <position position="144"/>
    </location>
    <ligand>
        <name>ATP</name>
        <dbReference type="ChEBI" id="CHEBI:30616"/>
    </ligand>
</feature>
<evidence type="ECO:0000256" key="2">
    <source>
        <dbReference type="ARBA" id="ARBA00022755"/>
    </source>
</evidence>
<dbReference type="InterPro" id="IPR013815">
    <property type="entry name" value="ATP_grasp_subdomain_1"/>
</dbReference>
<evidence type="ECO:0000259" key="6">
    <source>
        <dbReference type="PROSITE" id="PS50975"/>
    </source>
</evidence>
<evidence type="ECO:0000313" key="7">
    <source>
        <dbReference type="EMBL" id="MFG1372392.1"/>
    </source>
</evidence>
<evidence type="ECO:0000256" key="3">
    <source>
        <dbReference type="ARBA" id="ARBA00022840"/>
    </source>
</evidence>
<comment type="pathway">
    <text evidence="4 5">Purine metabolism; IMP biosynthesis via de novo pathway; 5-amino-1-(5-phospho-D-ribosyl)imidazole-4-carboxylate from 5-amino-1-(5-phospho-D-ribosyl)imidazole (N5-CAIR route): step 1/2.</text>
</comment>
<dbReference type="InterPro" id="IPR016185">
    <property type="entry name" value="PreATP-grasp_dom_sf"/>
</dbReference>
<keyword evidence="4 5" id="KW-0436">Ligase</keyword>
<dbReference type="SUPFAM" id="SSF51246">
    <property type="entry name" value="Rudiment single hybrid motif"/>
    <property type="match status" value="1"/>
</dbReference>
<reference evidence="7 8" key="1">
    <citation type="submission" date="2024-02" db="EMBL/GenBank/DDBJ databases">
        <title>Expansion and revision of Xanthobacter and proposal of Roseixanthobacter gen. nov.</title>
        <authorList>
            <person name="Soltysiak M.P.M."/>
            <person name="Jalihal A."/>
            <person name="Ory A."/>
            <person name="Chrisophersen C."/>
            <person name="Lee A.D."/>
            <person name="Boulton J."/>
            <person name="Springer M."/>
        </authorList>
    </citation>
    <scope>NUCLEOTIDE SEQUENCE [LARGE SCALE GENOMIC DNA]</scope>
    <source>
        <strain evidence="7 8">23A</strain>
    </source>
</reference>
<evidence type="ECO:0000313" key="8">
    <source>
        <dbReference type="Proteomes" id="UP001604002"/>
    </source>
</evidence>
<feature type="domain" description="ATP-grasp" evidence="6">
    <location>
        <begin position="108"/>
        <end position="297"/>
    </location>
</feature>
<dbReference type="RefSeq" id="WP_393992290.1">
    <property type="nucleotide sequence ID" value="NZ_JBAFVH010000005.1"/>
</dbReference>
<dbReference type="Pfam" id="PF17769">
    <property type="entry name" value="PurK_C"/>
    <property type="match status" value="1"/>
</dbReference>
<evidence type="ECO:0000256" key="1">
    <source>
        <dbReference type="ARBA" id="ARBA00022741"/>
    </source>
</evidence>
<gene>
    <name evidence="4 5" type="primary">purK</name>
    <name evidence="7" type="ORF">V5F32_09480</name>
</gene>
<dbReference type="HAMAP" id="MF_01928">
    <property type="entry name" value="PurK"/>
    <property type="match status" value="1"/>
</dbReference>
<dbReference type="InterPro" id="IPR040686">
    <property type="entry name" value="PurK_C"/>
</dbReference>
<dbReference type="SUPFAM" id="SSF52440">
    <property type="entry name" value="PreATP-grasp domain"/>
    <property type="match status" value="1"/>
</dbReference>
<dbReference type="Pfam" id="PF22660">
    <property type="entry name" value="RS_preATP-grasp-like"/>
    <property type="match status" value="1"/>
</dbReference>
<dbReference type="PANTHER" id="PTHR11609:SF5">
    <property type="entry name" value="PHOSPHORIBOSYLAMINOIMIDAZOLE CARBOXYLASE"/>
    <property type="match status" value="1"/>
</dbReference>
<dbReference type="NCBIfam" id="NF004679">
    <property type="entry name" value="PRK06019.1-5"/>
    <property type="match status" value="1"/>
</dbReference>
<proteinExistence type="inferred from homology"/>
<dbReference type="PANTHER" id="PTHR11609">
    <property type="entry name" value="PURINE BIOSYNTHESIS PROTEIN 6/7, PUR6/7"/>
    <property type="match status" value="1"/>
</dbReference>
<dbReference type="Gene3D" id="3.30.470.20">
    <property type="entry name" value="ATP-grasp fold, B domain"/>
    <property type="match status" value="1"/>
</dbReference>
<dbReference type="InterPro" id="IPR003135">
    <property type="entry name" value="ATP-grasp_carboxylate-amine"/>
</dbReference>
<evidence type="ECO:0000256" key="4">
    <source>
        <dbReference type="HAMAP-Rule" id="MF_01928"/>
    </source>
</evidence>
<feature type="binding site" evidence="4">
    <location>
        <begin position="149"/>
        <end position="155"/>
    </location>
    <ligand>
        <name>ATP</name>
        <dbReference type="ChEBI" id="CHEBI:30616"/>
    </ligand>
</feature>
<feature type="binding site" evidence="4">
    <location>
        <begin position="267"/>
        <end position="268"/>
    </location>
    <ligand>
        <name>ATP</name>
        <dbReference type="ChEBI" id="CHEBI:30616"/>
    </ligand>
</feature>
<dbReference type="Gene3D" id="3.40.50.20">
    <property type="match status" value="1"/>
</dbReference>
<protein>
    <recommendedName>
        <fullName evidence="4 5">N5-carboxyaminoimidazole ribonucleotide synthase</fullName>
        <shortName evidence="4 5">N5-CAIR synthase</shortName>
        <ecNumber evidence="4 5">6.3.4.18</ecNumber>
    </recommendedName>
    <alternativeName>
        <fullName evidence="4 5">5-(carboxyamino)imidazole ribonucleotide synthetase</fullName>
    </alternativeName>
</protein>
<feature type="binding site" evidence="4">
    <location>
        <position position="210"/>
    </location>
    <ligand>
        <name>ATP</name>
        <dbReference type="ChEBI" id="CHEBI:30616"/>
    </ligand>
</feature>
<keyword evidence="3 4" id="KW-0067">ATP-binding</keyword>
<evidence type="ECO:0000256" key="5">
    <source>
        <dbReference type="RuleBase" id="RU361200"/>
    </source>
</evidence>
<comment type="caution">
    <text evidence="7">The sequence shown here is derived from an EMBL/GenBank/DDBJ whole genome shotgun (WGS) entry which is preliminary data.</text>
</comment>
<dbReference type="InterPro" id="IPR005875">
    <property type="entry name" value="PurK"/>
</dbReference>
<dbReference type="InterPro" id="IPR011761">
    <property type="entry name" value="ATP-grasp"/>
</dbReference>
<keyword evidence="8" id="KW-1185">Reference proteome</keyword>
<dbReference type="InterPro" id="IPR054350">
    <property type="entry name" value="PurT/PurK_preATP-grasp"/>
</dbReference>
<feature type="binding site" evidence="4">
    <location>
        <position position="187"/>
    </location>
    <ligand>
        <name>ATP</name>
        <dbReference type="ChEBI" id="CHEBI:30616"/>
    </ligand>
</feature>
<accession>A0ABW6ZX69</accession>
<comment type="subunit">
    <text evidence="4 5">Homodimer.</text>
</comment>
<comment type="function">
    <text evidence="4">Catalyzes the ATP-dependent conversion of 5-aminoimidazole ribonucleotide (AIR) and HCO(3)(-) to N5-carboxyaminoimidazole ribonucleotide (N5-CAIR).</text>
</comment>
<organism evidence="7 8">
    <name type="scientific">Xanthobacter oligotrophicus</name>
    <dbReference type="NCBI Taxonomy" id="2607286"/>
    <lineage>
        <taxon>Bacteria</taxon>
        <taxon>Pseudomonadati</taxon>
        <taxon>Pseudomonadota</taxon>
        <taxon>Alphaproteobacteria</taxon>
        <taxon>Hyphomicrobiales</taxon>
        <taxon>Xanthobacteraceae</taxon>
        <taxon>Xanthobacter</taxon>
    </lineage>
</organism>
<dbReference type="GO" id="GO:0034028">
    <property type="term" value="F:5-(carboxyamino)imidazole ribonucleotide synthase activity"/>
    <property type="evidence" value="ECO:0007669"/>
    <property type="project" value="UniProtKB-EC"/>
</dbReference>
<feature type="binding site" evidence="4">
    <location>
        <position position="104"/>
    </location>
    <ligand>
        <name>ATP</name>
        <dbReference type="ChEBI" id="CHEBI:30616"/>
    </ligand>
</feature>
<dbReference type="Gene3D" id="3.30.1490.20">
    <property type="entry name" value="ATP-grasp fold, A domain"/>
    <property type="match status" value="1"/>
</dbReference>
<sequence length="369" mass="39512">MLKPGSVIGILGGGQLGRMIALAAAELGLKTHILCPDKDSPAFHVSEHHICAPYDDFAALERFAAGVDVVTYEFENVPLATAEFLAARVPLRPGAKALAITQDRLAEKSFVRDLGIETAPFAAVDDLAGLEAGVAALGLPAVLKTRRFGYDGKGQVMIRPDEDLTAAWHALGRQSAILEGFVAFEREVSVVAARRADGAFQAFDVTENVHREHILHTSTVPATLSAGAARQARSIARAIGDALDYEGVFAVELFVVGCGADERVIVNEIAPRVHNSGHWTQDGAVTSQFEQHVRAIAGWPLGEVARIGRVQMTNLIGADVHDWHALLAEPGAHVHLYGKDEARAGRKMGHVVRVRRDPEACTNIPDDGC</sequence>
<keyword evidence="2 4" id="KW-0658">Purine biosynthesis</keyword>
<comment type="function">
    <text evidence="5">Catalyzes the ATP-dependent conversion of 5-aminoimidazole ribonucleotide (AIR) and HCO(3)- to N5-carboxyaminoimidazole ribonucleotide (N5-CAIR).</text>
</comment>
<dbReference type="Pfam" id="PF02222">
    <property type="entry name" value="ATP-grasp"/>
    <property type="match status" value="1"/>
</dbReference>
<name>A0ABW6ZX69_9HYPH</name>
<dbReference type="SUPFAM" id="SSF56059">
    <property type="entry name" value="Glutathione synthetase ATP-binding domain-like"/>
    <property type="match status" value="1"/>
</dbReference>
<comment type="catalytic activity">
    <reaction evidence="4 5">
        <text>5-amino-1-(5-phospho-beta-D-ribosyl)imidazole + hydrogencarbonate + ATP = 5-carboxyamino-1-(5-phospho-D-ribosyl)imidazole + ADP + phosphate + 2 H(+)</text>
        <dbReference type="Rhea" id="RHEA:19317"/>
        <dbReference type="ChEBI" id="CHEBI:15378"/>
        <dbReference type="ChEBI" id="CHEBI:17544"/>
        <dbReference type="ChEBI" id="CHEBI:30616"/>
        <dbReference type="ChEBI" id="CHEBI:43474"/>
        <dbReference type="ChEBI" id="CHEBI:58730"/>
        <dbReference type="ChEBI" id="CHEBI:137981"/>
        <dbReference type="ChEBI" id="CHEBI:456216"/>
        <dbReference type="EC" id="6.3.4.18"/>
    </reaction>
</comment>
<keyword evidence="1 4" id="KW-0547">Nucleotide-binding</keyword>
<feature type="binding site" evidence="4">
    <location>
        <begin position="179"/>
        <end position="182"/>
    </location>
    <ligand>
        <name>ATP</name>
        <dbReference type="ChEBI" id="CHEBI:30616"/>
    </ligand>
</feature>
<dbReference type="Proteomes" id="UP001604002">
    <property type="component" value="Unassembled WGS sequence"/>
</dbReference>
<dbReference type="InterPro" id="IPR011054">
    <property type="entry name" value="Rudment_hybrid_motif"/>
</dbReference>
<dbReference type="NCBIfam" id="TIGR01161">
    <property type="entry name" value="purK"/>
    <property type="match status" value="1"/>
</dbReference>
<dbReference type="PROSITE" id="PS50975">
    <property type="entry name" value="ATP_GRASP"/>
    <property type="match status" value="1"/>
</dbReference>
<dbReference type="NCBIfam" id="NF004676">
    <property type="entry name" value="PRK06019.1-2"/>
    <property type="match status" value="1"/>
</dbReference>
<dbReference type="NCBIfam" id="NF004675">
    <property type="entry name" value="PRK06019.1-1"/>
    <property type="match status" value="1"/>
</dbReference>
<comment type="similarity">
    <text evidence="4 5">Belongs to the PurK/PurT family.</text>
</comment>
<dbReference type="EMBL" id="JBAFVH010000005">
    <property type="protein sequence ID" value="MFG1372392.1"/>
    <property type="molecule type" value="Genomic_DNA"/>
</dbReference>
<dbReference type="EC" id="6.3.4.18" evidence="4 5"/>